<dbReference type="GO" id="GO:0004185">
    <property type="term" value="F:serine-type carboxypeptidase activity"/>
    <property type="evidence" value="ECO:0007669"/>
    <property type="project" value="UniProtKB-EC"/>
</dbReference>
<dbReference type="EC" id="3.4.16.5" evidence="2"/>
<evidence type="ECO:0000256" key="5">
    <source>
        <dbReference type="ARBA" id="ARBA00022801"/>
    </source>
</evidence>
<organism evidence="8 9">
    <name type="scientific">Moniliophthora roreri</name>
    <name type="common">Frosty pod rot fungus</name>
    <name type="synonym">Monilia roreri</name>
    <dbReference type="NCBI Taxonomy" id="221103"/>
    <lineage>
        <taxon>Eukaryota</taxon>
        <taxon>Fungi</taxon>
        <taxon>Dikarya</taxon>
        <taxon>Basidiomycota</taxon>
        <taxon>Agaricomycotina</taxon>
        <taxon>Agaricomycetes</taxon>
        <taxon>Agaricomycetidae</taxon>
        <taxon>Agaricales</taxon>
        <taxon>Marasmiineae</taxon>
        <taxon>Marasmiaceae</taxon>
        <taxon>Moniliophthora</taxon>
    </lineage>
</organism>
<evidence type="ECO:0000256" key="4">
    <source>
        <dbReference type="ARBA" id="ARBA00022670"/>
    </source>
</evidence>
<evidence type="ECO:0000256" key="2">
    <source>
        <dbReference type="ARBA" id="ARBA00012446"/>
    </source>
</evidence>
<dbReference type="Gene3D" id="3.40.50.1820">
    <property type="entry name" value="alpha/beta hydrolase"/>
    <property type="match status" value="1"/>
</dbReference>
<feature type="signal peptide" evidence="7">
    <location>
        <begin position="1"/>
        <end position="18"/>
    </location>
</feature>
<dbReference type="SUPFAM" id="SSF53474">
    <property type="entry name" value="alpha/beta-Hydrolases"/>
    <property type="match status" value="1"/>
</dbReference>
<evidence type="ECO:0000313" key="9">
    <source>
        <dbReference type="Proteomes" id="UP000054988"/>
    </source>
</evidence>
<evidence type="ECO:0000256" key="6">
    <source>
        <dbReference type="ARBA" id="ARBA00023180"/>
    </source>
</evidence>
<dbReference type="EMBL" id="LATX01002210">
    <property type="protein sequence ID" value="KTB32604.1"/>
    <property type="molecule type" value="Genomic_DNA"/>
</dbReference>
<evidence type="ECO:0000313" key="8">
    <source>
        <dbReference type="EMBL" id="KTB32604.1"/>
    </source>
</evidence>
<keyword evidence="7" id="KW-0732">Signal</keyword>
<dbReference type="InterPro" id="IPR029058">
    <property type="entry name" value="AB_hydrolase_fold"/>
</dbReference>
<dbReference type="Proteomes" id="UP000054988">
    <property type="component" value="Unassembled WGS sequence"/>
</dbReference>
<accession>A0A0W0F8J6</accession>
<dbReference type="InterPro" id="IPR001563">
    <property type="entry name" value="Peptidase_S10"/>
</dbReference>
<gene>
    <name evidence="8" type="ORF">WG66_14833</name>
</gene>
<evidence type="ECO:0000256" key="3">
    <source>
        <dbReference type="ARBA" id="ARBA00022645"/>
    </source>
</evidence>
<name>A0A0W0F8J6_MONRR</name>
<sequence>MALLLLLGHLLLVSVAVASQVFLGTPTAYDSDLFLPLEDLDSLSGSKFTTLKHPEFSSYGVRIKKTRLCDEENGSNPENDDVILWTNGGPGGSSAIGLFVELGPCKIVGKNETRYNPFSWSNHANIIFIDQPIGTGFSYADFGETVDTTEAAAIDIAAFLTIFFEHFTKFKGNAFHFAGESYAGRMLPVFASTLYDHNAYLKEVGIAPVNLSSVMLDAGLVGNGYTDVYSMILSYYDIACTPASVPPVLSISTCVKMKKIVPRCKKWMTEQCLDSFDAINCRAAFSYCREKIGGPYARSGMNPYDISKKGCEHDLCYPEIERVFPSSSTLQVVNLFFDRYMTSFLNLPSTRNALGIDPSFTSNFTPVSIAVYDAFDAQMDQYKRTPLHVAALLERERWTRDMEWSGQEGYGKEVLREWFVDGAKAGVTRSSGGLTFATIEGGGHMAPMDRPRESLELVKRWLSGAEL</sequence>
<keyword evidence="4" id="KW-0645">Protease</keyword>
<dbReference type="AlphaFoldDB" id="A0A0W0F8J6"/>
<evidence type="ECO:0000256" key="7">
    <source>
        <dbReference type="SAM" id="SignalP"/>
    </source>
</evidence>
<keyword evidence="6" id="KW-0325">Glycoprotein</keyword>
<dbReference type="InterPro" id="IPR033124">
    <property type="entry name" value="Ser_caboxypep_his_AS"/>
</dbReference>
<dbReference type="GO" id="GO:0000324">
    <property type="term" value="C:fungal-type vacuole"/>
    <property type="evidence" value="ECO:0007669"/>
    <property type="project" value="TreeGrafter"/>
</dbReference>
<evidence type="ECO:0000256" key="1">
    <source>
        <dbReference type="ARBA" id="ARBA00009431"/>
    </source>
</evidence>
<keyword evidence="5" id="KW-0378">Hydrolase</keyword>
<reference evidence="8 9" key="1">
    <citation type="submission" date="2015-12" db="EMBL/GenBank/DDBJ databases">
        <title>Draft genome sequence of Moniliophthora roreri, the causal agent of frosty pod rot of cacao.</title>
        <authorList>
            <person name="Aime M.C."/>
            <person name="Diaz-Valderrama J.R."/>
            <person name="Kijpornyongpan T."/>
            <person name="Phillips-Mora W."/>
        </authorList>
    </citation>
    <scope>NUCLEOTIDE SEQUENCE [LARGE SCALE GENOMIC DNA]</scope>
    <source>
        <strain evidence="8 9">MCA 2952</strain>
    </source>
</reference>
<comment type="similarity">
    <text evidence="1">Belongs to the peptidase S10 family.</text>
</comment>
<dbReference type="Pfam" id="PF00450">
    <property type="entry name" value="Peptidase_S10"/>
    <property type="match status" value="1"/>
</dbReference>
<dbReference type="GO" id="GO:0006508">
    <property type="term" value="P:proteolysis"/>
    <property type="evidence" value="ECO:0007669"/>
    <property type="project" value="UniProtKB-KW"/>
</dbReference>
<dbReference type="PRINTS" id="PR00724">
    <property type="entry name" value="CRBOXYPTASEC"/>
</dbReference>
<dbReference type="PROSITE" id="PS00560">
    <property type="entry name" value="CARBOXYPEPT_SER_HIS"/>
    <property type="match status" value="1"/>
</dbReference>
<comment type="caution">
    <text evidence="8">The sequence shown here is derived from an EMBL/GenBank/DDBJ whole genome shotgun (WGS) entry which is preliminary data.</text>
</comment>
<keyword evidence="3 8" id="KW-0121">Carboxypeptidase</keyword>
<dbReference type="Gene3D" id="1.10.287.410">
    <property type="match status" value="1"/>
</dbReference>
<feature type="chain" id="PRO_5006901544" description="carboxypeptidase C" evidence="7">
    <location>
        <begin position="19"/>
        <end position="467"/>
    </location>
</feature>
<protein>
    <recommendedName>
        <fullName evidence="2">carboxypeptidase C</fullName>
        <ecNumber evidence="2">3.4.16.5</ecNumber>
    </recommendedName>
</protein>
<dbReference type="PANTHER" id="PTHR11802">
    <property type="entry name" value="SERINE PROTEASE FAMILY S10 SERINE CARBOXYPEPTIDASE"/>
    <property type="match status" value="1"/>
</dbReference>
<proteinExistence type="inferred from homology"/>
<dbReference type="PANTHER" id="PTHR11802:SF113">
    <property type="entry name" value="SERINE CARBOXYPEPTIDASE CTSA-4.1"/>
    <property type="match status" value="1"/>
</dbReference>